<dbReference type="GO" id="GO:0016787">
    <property type="term" value="F:hydrolase activity"/>
    <property type="evidence" value="ECO:0007669"/>
    <property type="project" value="UniProtKB-KW"/>
</dbReference>
<accession>A0ABV8HQW7</accession>
<proteinExistence type="predicted"/>
<dbReference type="RefSeq" id="WP_386430667.1">
    <property type="nucleotide sequence ID" value="NZ_JBHSBB010000013.1"/>
</dbReference>
<name>A0ABV8HQW7_9ACTN</name>
<dbReference type="SUPFAM" id="SSF56601">
    <property type="entry name" value="beta-lactamase/transpeptidase-like"/>
    <property type="match status" value="1"/>
</dbReference>
<evidence type="ECO:0000313" key="3">
    <source>
        <dbReference type="Proteomes" id="UP001595765"/>
    </source>
</evidence>
<dbReference type="InterPro" id="IPR012338">
    <property type="entry name" value="Beta-lactam/transpept-like"/>
</dbReference>
<dbReference type="PANTHER" id="PTHR46825:SF9">
    <property type="entry name" value="BETA-LACTAMASE-RELATED DOMAIN-CONTAINING PROTEIN"/>
    <property type="match status" value="1"/>
</dbReference>
<reference evidence="3" key="1">
    <citation type="journal article" date="2019" name="Int. J. Syst. Evol. Microbiol.">
        <title>The Global Catalogue of Microorganisms (GCM) 10K type strain sequencing project: providing services to taxonomists for standard genome sequencing and annotation.</title>
        <authorList>
            <consortium name="The Broad Institute Genomics Platform"/>
            <consortium name="The Broad Institute Genome Sequencing Center for Infectious Disease"/>
            <person name="Wu L."/>
            <person name="Ma J."/>
        </authorList>
    </citation>
    <scope>NUCLEOTIDE SEQUENCE [LARGE SCALE GENOMIC DNA]</scope>
    <source>
        <strain evidence="3">CGMCC 4.7237</strain>
    </source>
</reference>
<keyword evidence="2" id="KW-0378">Hydrolase</keyword>
<feature type="domain" description="Beta-lactamase-related" evidence="1">
    <location>
        <begin position="12"/>
        <end position="313"/>
    </location>
</feature>
<organism evidence="2 3">
    <name type="scientific">Streptomyces polygonati</name>
    <dbReference type="NCBI Taxonomy" id="1617087"/>
    <lineage>
        <taxon>Bacteria</taxon>
        <taxon>Bacillati</taxon>
        <taxon>Actinomycetota</taxon>
        <taxon>Actinomycetes</taxon>
        <taxon>Kitasatosporales</taxon>
        <taxon>Streptomycetaceae</taxon>
        <taxon>Streptomyces</taxon>
    </lineage>
</organism>
<dbReference type="InterPro" id="IPR050491">
    <property type="entry name" value="AmpC-like"/>
</dbReference>
<evidence type="ECO:0000313" key="2">
    <source>
        <dbReference type="EMBL" id="MFC4033583.1"/>
    </source>
</evidence>
<gene>
    <name evidence="2" type="ORF">ACFO3J_19155</name>
</gene>
<dbReference type="EC" id="3.-.-.-" evidence="2"/>
<sequence>MPELLDAARLDDLCVEALAAHRCPSVSVALAADGEVVFARAWGQADLATGRAATPATAYALGSITKPITATAVCRAADEGLLDLDIPVPGELLPSFGSRHRRPTPRQLLQHQGGLGAFYTFDYGDGAPLVDADRYAVAHREPGSGFEYANLGYRVLGRLLADATGQPLGEAVRDRVFGPLGLDGCHLGPHYPGPAPTAVRHTIDGRPYPDYDCPHPGATLGWATAAELALFAQHFERLLKPGTAAAVRDALPVNEHLGYGLGWSVTGPAGGPRLLHHSGGGGGVAVMVVAVPEQRLSVAVLTNSTSKAARDAILRGLLGELVPGFREEWIVSVVTDPARPLELPAGSWTGRIGAPERELAVELRIGEAGRIELRVDGDQAEGTATASRAWDLRADLPLQLPTADARISSPLLTLALRLAPASAGPTLTGVAHAYKSGDAEGFLGNYLAHRCALRPR</sequence>
<dbReference type="EMBL" id="JBHSBB010000013">
    <property type="protein sequence ID" value="MFC4033583.1"/>
    <property type="molecule type" value="Genomic_DNA"/>
</dbReference>
<dbReference type="Pfam" id="PF00144">
    <property type="entry name" value="Beta-lactamase"/>
    <property type="match status" value="1"/>
</dbReference>
<keyword evidence="3" id="KW-1185">Reference proteome</keyword>
<comment type="caution">
    <text evidence="2">The sequence shown here is derived from an EMBL/GenBank/DDBJ whole genome shotgun (WGS) entry which is preliminary data.</text>
</comment>
<evidence type="ECO:0000259" key="1">
    <source>
        <dbReference type="Pfam" id="PF00144"/>
    </source>
</evidence>
<dbReference type="Gene3D" id="3.40.710.10">
    <property type="entry name" value="DD-peptidase/beta-lactamase superfamily"/>
    <property type="match status" value="1"/>
</dbReference>
<protein>
    <submittedName>
        <fullName evidence="2">Serine hydrolase domain-containing protein</fullName>
        <ecNumber evidence="2">3.-.-.-</ecNumber>
    </submittedName>
</protein>
<dbReference type="InterPro" id="IPR001466">
    <property type="entry name" value="Beta-lactam-related"/>
</dbReference>
<dbReference type="PANTHER" id="PTHR46825">
    <property type="entry name" value="D-ALANYL-D-ALANINE-CARBOXYPEPTIDASE/ENDOPEPTIDASE AMPH"/>
    <property type="match status" value="1"/>
</dbReference>
<dbReference type="Proteomes" id="UP001595765">
    <property type="component" value="Unassembled WGS sequence"/>
</dbReference>